<name>A0AAF0E0X1_9BASI</name>
<evidence type="ECO:0000256" key="5">
    <source>
        <dbReference type="ARBA" id="ARBA00022827"/>
    </source>
</evidence>
<dbReference type="GO" id="GO:0050660">
    <property type="term" value="F:flavin adenine dinucleotide binding"/>
    <property type="evidence" value="ECO:0007669"/>
    <property type="project" value="InterPro"/>
</dbReference>
<organism evidence="11 12">
    <name type="scientific">Malassezia obtusa</name>
    <dbReference type="NCBI Taxonomy" id="76774"/>
    <lineage>
        <taxon>Eukaryota</taxon>
        <taxon>Fungi</taxon>
        <taxon>Dikarya</taxon>
        <taxon>Basidiomycota</taxon>
        <taxon>Ustilaginomycotina</taxon>
        <taxon>Malasseziomycetes</taxon>
        <taxon>Malasseziales</taxon>
        <taxon>Malasseziaceae</taxon>
        <taxon>Malassezia</taxon>
    </lineage>
</organism>
<dbReference type="InterPro" id="IPR006089">
    <property type="entry name" value="Acyl-CoA_DH_CS"/>
</dbReference>
<feature type="domain" description="Acyl-CoA dehydrogenase/oxidase N-terminal" evidence="10">
    <location>
        <begin position="46"/>
        <end position="155"/>
    </location>
</feature>
<dbReference type="Gene3D" id="2.40.110.10">
    <property type="entry name" value="Butyryl-CoA Dehydrogenase, subunit A, domain 2"/>
    <property type="match status" value="1"/>
</dbReference>
<dbReference type="Gene3D" id="1.20.140.10">
    <property type="entry name" value="Butyryl-CoA Dehydrogenase, subunit A, domain 3"/>
    <property type="match status" value="1"/>
</dbReference>
<evidence type="ECO:0000256" key="1">
    <source>
        <dbReference type="ARBA" id="ARBA00001974"/>
    </source>
</evidence>
<evidence type="ECO:0000259" key="10">
    <source>
        <dbReference type="Pfam" id="PF02771"/>
    </source>
</evidence>
<dbReference type="GO" id="GO:0005739">
    <property type="term" value="C:mitochondrion"/>
    <property type="evidence" value="ECO:0007669"/>
    <property type="project" value="TreeGrafter"/>
</dbReference>
<dbReference type="PANTHER" id="PTHR48083:SF2">
    <property type="entry name" value="MEDIUM-CHAIN SPECIFIC ACYL-COA DEHYDROGENASE, MITOCHONDRIAL"/>
    <property type="match status" value="1"/>
</dbReference>
<dbReference type="InterPro" id="IPR006091">
    <property type="entry name" value="Acyl-CoA_Oxase/DH_mid-dom"/>
</dbReference>
<dbReference type="PIRSF" id="PIRSF016578">
    <property type="entry name" value="HsaA"/>
    <property type="match status" value="1"/>
</dbReference>
<dbReference type="InterPro" id="IPR050741">
    <property type="entry name" value="Acyl-CoA_dehydrogenase"/>
</dbReference>
<dbReference type="SUPFAM" id="SSF56645">
    <property type="entry name" value="Acyl-CoA dehydrogenase NM domain-like"/>
    <property type="match status" value="1"/>
</dbReference>
<dbReference type="InterPro" id="IPR036250">
    <property type="entry name" value="AcylCo_DH-like_C"/>
</dbReference>
<evidence type="ECO:0000256" key="3">
    <source>
        <dbReference type="ARBA" id="ARBA00019125"/>
    </source>
</evidence>
<dbReference type="Pfam" id="PF02770">
    <property type="entry name" value="Acyl-CoA_dh_M"/>
    <property type="match status" value="1"/>
</dbReference>
<comment type="cofactor">
    <cofactor evidence="1 7">
        <name>FAD</name>
        <dbReference type="ChEBI" id="CHEBI:57692"/>
    </cofactor>
</comment>
<comment type="similarity">
    <text evidence="2 7">Belongs to the acyl-CoA dehydrogenase family.</text>
</comment>
<reference evidence="11" key="1">
    <citation type="submission" date="2023-03" db="EMBL/GenBank/DDBJ databases">
        <title>Mating type loci evolution in Malassezia.</title>
        <authorList>
            <person name="Coelho M.A."/>
        </authorList>
    </citation>
    <scope>NUCLEOTIDE SEQUENCE</scope>
    <source>
        <strain evidence="11">CBS 7876</strain>
    </source>
</reference>
<dbReference type="InterPro" id="IPR046373">
    <property type="entry name" value="Acyl-CoA_Oxase/DH_mid-dom_sf"/>
</dbReference>
<dbReference type="InterPro" id="IPR013786">
    <property type="entry name" value="AcylCoA_DH/ox_N"/>
</dbReference>
<keyword evidence="12" id="KW-1185">Reference proteome</keyword>
<dbReference type="Proteomes" id="UP001214603">
    <property type="component" value="Chromosome 7"/>
</dbReference>
<evidence type="ECO:0000256" key="4">
    <source>
        <dbReference type="ARBA" id="ARBA00022630"/>
    </source>
</evidence>
<keyword evidence="6 7" id="KW-0560">Oxidoreductase</keyword>
<keyword evidence="5 7" id="KW-0274">FAD</keyword>
<gene>
    <name evidence="11" type="ORF">MOBT1_002928</name>
</gene>
<evidence type="ECO:0000256" key="7">
    <source>
        <dbReference type="RuleBase" id="RU362125"/>
    </source>
</evidence>
<dbReference type="FunFam" id="1.20.140.10:FF:000011">
    <property type="entry name" value="Medium-chain specific acyl-CoA dehydrogenase, mitochondrial"/>
    <property type="match status" value="1"/>
</dbReference>
<evidence type="ECO:0000313" key="12">
    <source>
        <dbReference type="Proteomes" id="UP001214603"/>
    </source>
</evidence>
<feature type="domain" description="Acyl-CoA oxidase/dehydrogenase middle" evidence="9">
    <location>
        <begin position="162"/>
        <end position="257"/>
    </location>
</feature>
<dbReference type="Gene3D" id="1.10.540.10">
    <property type="entry name" value="Acyl-CoA dehydrogenase/oxidase, N-terminal domain"/>
    <property type="match status" value="1"/>
</dbReference>
<dbReference type="EMBL" id="CP119940">
    <property type="protein sequence ID" value="WFD04223.1"/>
    <property type="molecule type" value="Genomic_DNA"/>
</dbReference>
<feature type="domain" description="Acyl-CoA dehydrogenase/oxidase C-terminal" evidence="8">
    <location>
        <begin position="269"/>
        <end position="417"/>
    </location>
</feature>
<evidence type="ECO:0000259" key="9">
    <source>
        <dbReference type="Pfam" id="PF02770"/>
    </source>
</evidence>
<evidence type="ECO:0000259" key="8">
    <source>
        <dbReference type="Pfam" id="PF00441"/>
    </source>
</evidence>
<dbReference type="PANTHER" id="PTHR48083">
    <property type="entry name" value="MEDIUM-CHAIN SPECIFIC ACYL-COA DEHYDROGENASE, MITOCHONDRIAL-RELATED"/>
    <property type="match status" value="1"/>
</dbReference>
<accession>A0AAF0E0X1</accession>
<evidence type="ECO:0000313" key="11">
    <source>
        <dbReference type="EMBL" id="WFD04223.1"/>
    </source>
</evidence>
<dbReference type="GO" id="GO:0070991">
    <property type="term" value="F:medium-chain fatty acyl-CoA dehydrogenase activity"/>
    <property type="evidence" value="ECO:0007669"/>
    <property type="project" value="TreeGrafter"/>
</dbReference>
<dbReference type="PROSITE" id="PS00073">
    <property type="entry name" value="ACYL_COA_DH_2"/>
    <property type="match status" value="1"/>
</dbReference>
<dbReference type="InterPro" id="IPR009075">
    <property type="entry name" value="AcylCo_DH/oxidase_C"/>
</dbReference>
<dbReference type="SUPFAM" id="SSF47203">
    <property type="entry name" value="Acyl-CoA dehydrogenase C-terminal domain-like"/>
    <property type="match status" value="1"/>
</dbReference>
<proteinExistence type="inferred from homology"/>
<evidence type="ECO:0000256" key="6">
    <source>
        <dbReference type="ARBA" id="ARBA00023002"/>
    </source>
</evidence>
<dbReference type="FunFam" id="1.10.540.10:FF:000010">
    <property type="entry name" value="Medium-chain specific acyl-CoA dehydrogenase, mitochondrial"/>
    <property type="match status" value="1"/>
</dbReference>
<dbReference type="Pfam" id="PF02771">
    <property type="entry name" value="Acyl-CoA_dh_N"/>
    <property type="match status" value="1"/>
</dbReference>
<protein>
    <recommendedName>
        <fullName evidence="3">Medium-chain specific acyl-CoA dehydrogenase, mitochondrial</fullName>
    </recommendedName>
</protein>
<dbReference type="InterPro" id="IPR009100">
    <property type="entry name" value="AcylCoA_DH/oxidase_NM_dom_sf"/>
</dbReference>
<dbReference type="FunFam" id="2.40.110.10:FF:000001">
    <property type="entry name" value="Acyl-CoA dehydrogenase, mitochondrial"/>
    <property type="match status" value="1"/>
</dbReference>
<evidence type="ECO:0000256" key="2">
    <source>
        <dbReference type="ARBA" id="ARBA00009347"/>
    </source>
</evidence>
<dbReference type="AlphaFoldDB" id="A0AAF0E0X1"/>
<dbReference type="Pfam" id="PF00441">
    <property type="entry name" value="Acyl-CoA_dh_1"/>
    <property type="match status" value="1"/>
</dbReference>
<keyword evidence="4 7" id="KW-0285">Flavoprotein</keyword>
<dbReference type="GO" id="GO:0051793">
    <property type="term" value="P:medium-chain fatty acid catabolic process"/>
    <property type="evidence" value="ECO:0007669"/>
    <property type="project" value="TreeGrafter"/>
</dbReference>
<dbReference type="InterPro" id="IPR037069">
    <property type="entry name" value="AcylCoA_DH/ox_N_sf"/>
</dbReference>
<sequence length="423" mass="45987">MFVTQRSVPLASKAASALRASRFAAPATSRLFSQSAPAHNISFELSDDQRSYQDLARKFTRDNITPVASQYDKSMEYPWEVIKKAHEVGLVNTHIPEAFGGIGLGLTECALISEELAFGCSGIQTAIEANGLAEAPVIVAGNDQQKAKYLGRMTEEPLVASYGVTEPGAGSDVANIQTRAVKKGDKWILNGTKMWITNAGHANWFFVLAKTNPEERPHKALSGFIVDGDAQGVIRGKKEINMGQRCSDTRMVTFEDVEVPEENMLGSPGDGFKIAMGAFDITRPLVASGAVGVAQRALYEATIYAKERKTMGKPIIAHQAVAFMLADMQAAVEAARNLVFKSTWCKDQGQRNSFYASMAKLLASRAAVSNADQAVQIYGGLGFNTESAVEKLYRDAKIFELYEGTSQIQRLVISRHLADLYNA</sequence>